<keyword evidence="2" id="KW-0678">Repressor</keyword>
<evidence type="ECO:0000313" key="3">
    <source>
        <dbReference type="EMBL" id="MCC2135789.1"/>
    </source>
</evidence>
<dbReference type="Pfam" id="PF02410">
    <property type="entry name" value="RsfS"/>
    <property type="match status" value="1"/>
</dbReference>
<keyword evidence="4" id="KW-1185">Reference proteome</keyword>
<dbReference type="GO" id="GO:0005737">
    <property type="term" value="C:cytoplasm"/>
    <property type="evidence" value="ECO:0007669"/>
    <property type="project" value="UniProtKB-SubCell"/>
</dbReference>
<dbReference type="EMBL" id="JAJEQC010000001">
    <property type="protein sequence ID" value="MCC2135789.1"/>
    <property type="molecule type" value="Genomic_DNA"/>
</dbReference>
<dbReference type="InterPro" id="IPR043519">
    <property type="entry name" value="NT_sf"/>
</dbReference>
<dbReference type="GO" id="GO:0043023">
    <property type="term" value="F:ribosomal large subunit binding"/>
    <property type="evidence" value="ECO:0007669"/>
    <property type="project" value="TreeGrafter"/>
</dbReference>
<reference evidence="3" key="1">
    <citation type="submission" date="2021-10" db="EMBL/GenBank/DDBJ databases">
        <title>Anaerobic single-cell dispensing facilitates the cultivation of human gut bacteria.</title>
        <authorList>
            <person name="Afrizal A."/>
        </authorList>
    </citation>
    <scope>NUCLEOTIDE SEQUENCE</scope>
    <source>
        <strain evidence="3">CLA-AA-H250</strain>
    </source>
</reference>
<comment type="caution">
    <text evidence="3">The sequence shown here is derived from an EMBL/GenBank/DDBJ whole genome shotgun (WGS) entry which is preliminary data.</text>
</comment>
<sequence>MDSLTLAKTAAGILDAKKADQINVIRISDVSSLGDYFVLANGTGSTHVHALADELEFKLKELGIAPDRVEGYRSDSWVVLDYETVVVHIFTSEARSFYDLDRLWLDGEKLNMTFEPN</sequence>
<evidence type="ECO:0000313" key="4">
    <source>
        <dbReference type="Proteomes" id="UP001199424"/>
    </source>
</evidence>
<comment type="similarity">
    <text evidence="1 2">Belongs to the Iojap/RsfS family.</text>
</comment>
<evidence type="ECO:0000256" key="2">
    <source>
        <dbReference type="HAMAP-Rule" id="MF_01477"/>
    </source>
</evidence>
<organism evidence="3 4">
    <name type="scientific">Hominenteromicrobium mulieris</name>
    <dbReference type="NCBI Taxonomy" id="2885357"/>
    <lineage>
        <taxon>Bacteria</taxon>
        <taxon>Bacillati</taxon>
        <taxon>Bacillota</taxon>
        <taxon>Clostridia</taxon>
        <taxon>Eubacteriales</taxon>
        <taxon>Oscillospiraceae</taxon>
        <taxon>Hominenteromicrobium</taxon>
    </lineage>
</organism>
<proteinExistence type="inferred from homology"/>
<protein>
    <recommendedName>
        <fullName evidence="2">Ribosomal silencing factor RsfS</fullName>
    </recommendedName>
</protein>
<accession>A0AAE3AKB1</accession>
<dbReference type="Gene3D" id="3.30.460.10">
    <property type="entry name" value="Beta Polymerase, domain 2"/>
    <property type="match status" value="1"/>
</dbReference>
<comment type="subunit">
    <text evidence="2">Interacts with ribosomal protein uL14 (rplN).</text>
</comment>
<name>A0AAE3AKB1_9FIRM</name>
<dbReference type="GO" id="GO:0017148">
    <property type="term" value="P:negative regulation of translation"/>
    <property type="evidence" value="ECO:0007669"/>
    <property type="project" value="UniProtKB-UniRule"/>
</dbReference>
<keyword evidence="2" id="KW-0810">Translation regulation</keyword>
<dbReference type="AlphaFoldDB" id="A0AAE3AKB1"/>
<dbReference type="InterPro" id="IPR004394">
    <property type="entry name" value="Iojap/RsfS/C7orf30"/>
</dbReference>
<dbReference type="PANTHER" id="PTHR21043">
    <property type="entry name" value="IOJAP SUPERFAMILY ORTHOLOG"/>
    <property type="match status" value="1"/>
</dbReference>
<evidence type="ECO:0000256" key="1">
    <source>
        <dbReference type="ARBA" id="ARBA00010574"/>
    </source>
</evidence>
<dbReference type="HAMAP" id="MF_01477">
    <property type="entry name" value="Iojap_RsfS"/>
    <property type="match status" value="1"/>
</dbReference>
<keyword evidence="2" id="KW-0963">Cytoplasm</keyword>
<dbReference type="SUPFAM" id="SSF81301">
    <property type="entry name" value="Nucleotidyltransferase"/>
    <property type="match status" value="1"/>
</dbReference>
<dbReference type="GO" id="GO:0090071">
    <property type="term" value="P:negative regulation of ribosome biogenesis"/>
    <property type="evidence" value="ECO:0007669"/>
    <property type="project" value="UniProtKB-UniRule"/>
</dbReference>
<dbReference type="PANTHER" id="PTHR21043:SF0">
    <property type="entry name" value="MITOCHONDRIAL ASSEMBLY OF RIBOSOMAL LARGE SUBUNIT PROTEIN 1"/>
    <property type="match status" value="1"/>
</dbReference>
<dbReference type="Proteomes" id="UP001199424">
    <property type="component" value="Unassembled WGS sequence"/>
</dbReference>
<gene>
    <name evidence="2 3" type="primary">rsfS</name>
    <name evidence="3" type="ORF">LKD31_01995</name>
</gene>
<comment type="subcellular location">
    <subcellularLocation>
        <location evidence="2">Cytoplasm</location>
    </subcellularLocation>
</comment>
<dbReference type="RefSeq" id="WP_176820695.1">
    <property type="nucleotide sequence ID" value="NZ_JAJEQC010000001.1"/>
</dbReference>
<dbReference type="GO" id="GO:0042256">
    <property type="term" value="P:cytosolic ribosome assembly"/>
    <property type="evidence" value="ECO:0007669"/>
    <property type="project" value="UniProtKB-UniRule"/>
</dbReference>
<dbReference type="NCBIfam" id="TIGR00090">
    <property type="entry name" value="rsfS_iojap_ybeB"/>
    <property type="match status" value="1"/>
</dbReference>
<comment type="function">
    <text evidence="2">Functions as a ribosomal silencing factor. Interacts with ribosomal protein uL14 (rplN), blocking formation of intersubunit bridge B8. Prevents association of the 30S and 50S ribosomal subunits and the formation of functional ribosomes, thus repressing translation.</text>
</comment>